<accession>A0A9D1G1V2</accession>
<reference evidence="2" key="1">
    <citation type="submission" date="2020-10" db="EMBL/GenBank/DDBJ databases">
        <authorList>
            <person name="Gilroy R."/>
        </authorList>
    </citation>
    <scope>NUCLEOTIDE SEQUENCE</scope>
    <source>
        <strain evidence="2">13766</strain>
    </source>
</reference>
<protein>
    <recommendedName>
        <fullName evidence="1">Flavodoxin domain-containing protein</fullName>
    </recommendedName>
</protein>
<dbReference type="Pfam" id="PF12724">
    <property type="entry name" value="Flavodoxin_5"/>
    <property type="match status" value="1"/>
</dbReference>
<feature type="domain" description="Flavodoxin" evidence="1">
    <location>
        <begin position="4"/>
        <end position="137"/>
    </location>
</feature>
<organism evidence="2 3">
    <name type="scientific">Candidatus Alectryocaccomicrobium excrementavium</name>
    <dbReference type="NCBI Taxonomy" id="2840668"/>
    <lineage>
        <taxon>Bacteria</taxon>
        <taxon>Bacillati</taxon>
        <taxon>Bacillota</taxon>
        <taxon>Clostridia</taxon>
        <taxon>Candidatus Alectryocaccomicrobium</taxon>
    </lineage>
</organism>
<dbReference type="SUPFAM" id="SSF52218">
    <property type="entry name" value="Flavoproteins"/>
    <property type="match status" value="1"/>
</dbReference>
<dbReference type="InterPro" id="IPR029039">
    <property type="entry name" value="Flavoprotein-like_sf"/>
</dbReference>
<reference evidence="2" key="2">
    <citation type="journal article" date="2021" name="PeerJ">
        <title>Extensive microbial diversity within the chicken gut microbiome revealed by metagenomics and culture.</title>
        <authorList>
            <person name="Gilroy R."/>
            <person name="Ravi A."/>
            <person name="Getino M."/>
            <person name="Pursley I."/>
            <person name="Horton D.L."/>
            <person name="Alikhan N.F."/>
            <person name="Baker D."/>
            <person name="Gharbi K."/>
            <person name="Hall N."/>
            <person name="Watson M."/>
            <person name="Adriaenssens E.M."/>
            <person name="Foster-Nyarko E."/>
            <person name="Jarju S."/>
            <person name="Secka A."/>
            <person name="Antonio M."/>
            <person name="Oren A."/>
            <person name="Chaudhuri R.R."/>
            <person name="La Ragione R."/>
            <person name="Hildebrand F."/>
            <person name="Pallen M.J."/>
        </authorList>
    </citation>
    <scope>NUCLEOTIDE SEQUENCE</scope>
    <source>
        <strain evidence="2">13766</strain>
    </source>
</reference>
<dbReference type="EMBL" id="DVJN01000208">
    <property type="protein sequence ID" value="HIS93504.1"/>
    <property type="molecule type" value="Genomic_DNA"/>
</dbReference>
<proteinExistence type="predicted"/>
<evidence type="ECO:0000313" key="2">
    <source>
        <dbReference type="EMBL" id="HIS93504.1"/>
    </source>
</evidence>
<comment type="caution">
    <text evidence="2">The sequence shown here is derived from an EMBL/GenBank/DDBJ whole genome shotgun (WGS) entry which is preliminary data.</text>
</comment>
<dbReference type="AlphaFoldDB" id="A0A9D1G1V2"/>
<dbReference type="Proteomes" id="UP000824140">
    <property type="component" value="Unassembled WGS sequence"/>
</dbReference>
<gene>
    <name evidence="2" type="ORF">IAA84_10845</name>
</gene>
<dbReference type="InterPro" id="IPR026816">
    <property type="entry name" value="Flavodoxin_dom"/>
</dbReference>
<sequence>MNSVILYGSHYGSARRYAQALAESTGIVAVPFADAPRLSDKHAIVYVGALYAGGVLGLRKTFRGFAPREGQTILIATVGLADPTDAENRANIRASLKRQLSADVLERAKIFHLRGGIDYQKLSPGHRVAMALLYQTARRVPEEKQTAENRALIETYGQRVTFEDLRALEPVLQAIPR</sequence>
<evidence type="ECO:0000259" key="1">
    <source>
        <dbReference type="Pfam" id="PF12724"/>
    </source>
</evidence>
<evidence type="ECO:0000313" key="3">
    <source>
        <dbReference type="Proteomes" id="UP000824140"/>
    </source>
</evidence>
<name>A0A9D1G1V2_9FIRM</name>